<name>A0AAD3TIR8_NEPGR</name>
<sequence length="103" mass="11416">MAVMPRAPPSAIIKSRAPRPAPRRIGTPPVSRLREVPPRATFAAVLGQTTPAASTGHSVDGFLHLVENSRRHKVDTMRTIALMHFIIYFFNFSKSVKVEGKRL</sequence>
<proteinExistence type="predicted"/>
<reference evidence="2" key="1">
    <citation type="submission" date="2023-05" db="EMBL/GenBank/DDBJ databases">
        <title>Nepenthes gracilis genome sequencing.</title>
        <authorList>
            <person name="Fukushima K."/>
        </authorList>
    </citation>
    <scope>NUCLEOTIDE SEQUENCE</scope>
    <source>
        <strain evidence="2">SING2019-196</strain>
    </source>
</reference>
<protein>
    <submittedName>
        <fullName evidence="2">Uncharacterized protein</fullName>
    </submittedName>
</protein>
<accession>A0AAD3TIR8</accession>
<dbReference type="AlphaFoldDB" id="A0AAD3TIR8"/>
<keyword evidence="3" id="KW-1185">Reference proteome</keyword>
<gene>
    <name evidence="2" type="ORF">Nepgr_031697</name>
</gene>
<comment type="caution">
    <text evidence="2">The sequence shown here is derived from an EMBL/GenBank/DDBJ whole genome shotgun (WGS) entry which is preliminary data.</text>
</comment>
<feature type="region of interest" description="Disordered" evidence="1">
    <location>
        <begin position="1"/>
        <end position="32"/>
    </location>
</feature>
<dbReference type="Proteomes" id="UP001279734">
    <property type="component" value="Unassembled WGS sequence"/>
</dbReference>
<organism evidence="2 3">
    <name type="scientific">Nepenthes gracilis</name>
    <name type="common">Slender pitcher plant</name>
    <dbReference type="NCBI Taxonomy" id="150966"/>
    <lineage>
        <taxon>Eukaryota</taxon>
        <taxon>Viridiplantae</taxon>
        <taxon>Streptophyta</taxon>
        <taxon>Embryophyta</taxon>
        <taxon>Tracheophyta</taxon>
        <taxon>Spermatophyta</taxon>
        <taxon>Magnoliopsida</taxon>
        <taxon>eudicotyledons</taxon>
        <taxon>Gunneridae</taxon>
        <taxon>Pentapetalae</taxon>
        <taxon>Caryophyllales</taxon>
        <taxon>Nepenthaceae</taxon>
        <taxon>Nepenthes</taxon>
    </lineage>
</organism>
<dbReference type="EMBL" id="BSYO01000037">
    <property type="protein sequence ID" value="GMH29854.1"/>
    <property type="molecule type" value="Genomic_DNA"/>
</dbReference>
<evidence type="ECO:0000256" key="1">
    <source>
        <dbReference type="SAM" id="MobiDB-lite"/>
    </source>
</evidence>
<evidence type="ECO:0000313" key="3">
    <source>
        <dbReference type="Proteomes" id="UP001279734"/>
    </source>
</evidence>
<evidence type="ECO:0000313" key="2">
    <source>
        <dbReference type="EMBL" id="GMH29854.1"/>
    </source>
</evidence>